<name>A0ABN2JRP1_9ACTN</name>
<evidence type="ECO:0000259" key="13">
    <source>
        <dbReference type="Pfam" id="PF22618"/>
    </source>
</evidence>
<evidence type="ECO:0000256" key="8">
    <source>
        <dbReference type="ARBA" id="ARBA00023163"/>
    </source>
</evidence>
<organism evidence="14 15">
    <name type="scientific">Luedemannella helvata</name>
    <dbReference type="NCBI Taxonomy" id="349315"/>
    <lineage>
        <taxon>Bacteria</taxon>
        <taxon>Bacillati</taxon>
        <taxon>Actinomycetota</taxon>
        <taxon>Actinomycetes</taxon>
        <taxon>Micromonosporales</taxon>
        <taxon>Micromonosporaceae</taxon>
        <taxon>Luedemannella</taxon>
    </lineage>
</organism>
<keyword evidence="5 11" id="KW-1133">Transmembrane helix</keyword>
<proteinExistence type="predicted"/>
<protein>
    <recommendedName>
        <fullName evidence="10">Regulator of SigK</fullName>
    </recommendedName>
    <alternativeName>
        <fullName evidence="9">Sigma-K anti-sigma factor RskA</fullName>
    </alternativeName>
</protein>
<dbReference type="InterPro" id="IPR051474">
    <property type="entry name" value="Anti-sigma-K/W_factor"/>
</dbReference>
<keyword evidence="6" id="KW-0805">Transcription regulation</keyword>
<keyword evidence="3" id="KW-1003">Cell membrane</keyword>
<evidence type="ECO:0000256" key="5">
    <source>
        <dbReference type="ARBA" id="ARBA00022989"/>
    </source>
</evidence>
<dbReference type="EMBL" id="BAAALS010000001">
    <property type="protein sequence ID" value="GAA1736671.1"/>
    <property type="molecule type" value="Genomic_DNA"/>
</dbReference>
<evidence type="ECO:0000313" key="15">
    <source>
        <dbReference type="Proteomes" id="UP001500655"/>
    </source>
</evidence>
<dbReference type="InterPro" id="IPR018764">
    <property type="entry name" value="RskA_C"/>
</dbReference>
<evidence type="ECO:0000256" key="1">
    <source>
        <dbReference type="ARBA" id="ARBA00004167"/>
    </source>
</evidence>
<evidence type="ECO:0000256" key="6">
    <source>
        <dbReference type="ARBA" id="ARBA00023015"/>
    </source>
</evidence>
<evidence type="ECO:0000259" key="12">
    <source>
        <dbReference type="Pfam" id="PF10099"/>
    </source>
</evidence>
<dbReference type="RefSeq" id="WP_344076056.1">
    <property type="nucleotide sequence ID" value="NZ_BAAALS010000001.1"/>
</dbReference>
<evidence type="ECO:0000256" key="7">
    <source>
        <dbReference type="ARBA" id="ARBA00023136"/>
    </source>
</evidence>
<sequence>MSVDIHALSGAYALNALDDVERAAFARHVRDCTACATEVAELRETAARLADTVAQAPPPRLRERVLAEITRTRQTRRSGTDDTSSVRRWRRWAALASAAVVVAVAAATASWVVSDQRVREERARADRLAADQAEMNDVLTAADLMVRTVPVAGGRVTLAESRSREAAVVVMSDLPVPPDGRVYQLWLMRGQAEAVSAAVMEPGQRAGMALVPELGDADQVGVTVEPAGGSTGPTSPALVTIPLA</sequence>
<evidence type="ECO:0000256" key="3">
    <source>
        <dbReference type="ARBA" id="ARBA00022475"/>
    </source>
</evidence>
<dbReference type="Pfam" id="PF10099">
    <property type="entry name" value="RskA_C"/>
    <property type="match status" value="1"/>
</dbReference>
<dbReference type="PANTHER" id="PTHR37461">
    <property type="entry name" value="ANTI-SIGMA-K FACTOR RSKA"/>
    <property type="match status" value="1"/>
</dbReference>
<feature type="domain" description="Anti-sigma-K factor RskA N-terminal" evidence="13">
    <location>
        <begin position="8"/>
        <end position="47"/>
    </location>
</feature>
<feature type="transmembrane region" description="Helical" evidence="11">
    <location>
        <begin position="92"/>
        <end position="113"/>
    </location>
</feature>
<reference evidence="14 15" key="1">
    <citation type="journal article" date="2019" name="Int. J. Syst. Evol. Microbiol.">
        <title>The Global Catalogue of Microorganisms (GCM) 10K type strain sequencing project: providing services to taxonomists for standard genome sequencing and annotation.</title>
        <authorList>
            <consortium name="The Broad Institute Genomics Platform"/>
            <consortium name="The Broad Institute Genome Sequencing Center for Infectious Disease"/>
            <person name="Wu L."/>
            <person name="Ma J."/>
        </authorList>
    </citation>
    <scope>NUCLEOTIDE SEQUENCE [LARGE SCALE GENOMIC DNA]</scope>
    <source>
        <strain evidence="14 15">JCM 13249</strain>
    </source>
</reference>
<comment type="subcellular location">
    <subcellularLocation>
        <location evidence="2">Cell membrane</location>
    </subcellularLocation>
    <subcellularLocation>
        <location evidence="1">Membrane</location>
        <topology evidence="1">Single-pass membrane protein</topology>
    </subcellularLocation>
</comment>
<evidence type="ECO:0000256" key="4">
    <source>
        <dbReference type="ARBA" id="ARBA00022692"/>
    </source>
</evidence>
<dbReference type="InterPro" id="IPR053877">
    <property type="entry name" value="RskA_N"/>
</dbReference>
<keyword evidence="8" id="KW-0804">Transcription</keyword>
<dbReference type="Gene3D" id="1.10.10.1320">
    <property type="entry name" value="Anti-sigma factor, zinc-finger domain"/>
    <property type="match status" value="1"/>
</dbReference>
<dbReference type="InterPro" id="IPR041916">
    <property type="entry name" value="Anti_sigma_zinc_sf"/>
</dbReference>
<evidence type="ECO:0000256" key="9">
    <source>
        <dbReference type="ARBA" id="ARBA00029829"/>
    </source>
</evidence>
<keyword evidence="4 11" id="KW-0812">Transmembrane</keyword>
<dbReference type="Proteomes" id="UP001500655">
    <property type="component" value="Unassembled WGS sequence"/>
</dbReference>
<keyword evidence="7 11" id="KW-0472">Membrane</keyword>
<dbReference type="Pfam" id="PF22618">
    <property type="entry name" value="RskA_N"/>
    <property type="match status" value="1"/>
</dbReference>
<comment type="caution">
    <text evidence="14">The sequence shown here is derived from an EMBL/GenBank/DDBJ whole genome shotgun (WGS) entry which is preliminary data.</text>
</comment>
<evidence type="ECO:0000256" key="2">
    <source>
        <dbReference type="ARBA" id="ARBA00004236"/>
    </source>
</evidence>
<evidence type="ECO:0000313" key="14">
    <source>
        <dbReference type="EMBL" id="GAA1736671.1"/>
    </source>
</evidence>
<evidence type="ECO:0000256" key="11">
    <source>
        <dbReference type="SAM" id="Phobius"/>
    </source>
</evidence>
<accession>A0ABN2JRP1</accession>
<evidence type="ECO:0000256" key="10">
    <source>
        <dbReference type="ARBA" id="ARBA00030803"/>
    </source>
</evidence>
<feature type="domain" description="Anti-sigma K factor RskA C-terminal" evidence="12">
    <location>
        <begin position="95"/>
        <end position="236"/>
    </location>
</feature>
<gene>
    <name evidence="14" type="ORF">GCM10009681_04040</name>
</gene>
<dbReference type="PANTHER" id="PTHR37461:SF1">
    <property type="entry name" value="ANTI-SIGMA-K FACTOR RSKA"/>
    <property type="match status" value="1"/>
</dbReference>
<keyword evidence="15" id="KW-1185">Reference proteome</keyword>